<protein>
    <submittedName>
        <fullName evidence="2">Glycosyltransferases</fullName>
    </submittedName>
    <submittedName>
        <fullName evidence="3">Prophage pi3 protein 01</fullName>
    </submittedName>
</protein>
<dbReference type="EMBL" id="BBSI01000030">
    <property type="protein sequence ID" value="GAM80820.1"/>
    <property type="molecule type" value="Genomic_DNA"/>
</dbReference>
<dbReference type="AlphaFoldDB" id="A0A0A7T0P5"/>
<evidence type="ECO:0000313" key="3">
    <source>
        <dbReference type="EMBL" id="KSU15621.1"/>
    </source>
</evidence>
<proteinExistence type="predicted"/>
<reference evidence="5" key="2">
    <citation type="submission" date="2015-10" db="EMBL/GenBank/DDBJ databases">
        <title>Draft Genome Sequences of 11 Lactococcus lactis subspecies cremoris strains.</title>
        <authorList>
            <person name="Wels M."/>
            <person name="Backus L."/>
            <person name="Boekhorst J."/>
            <person name="Dijkstra A."/>
            <person name="Beerthuizen M."/>
            <person name="Kelly W."/>
            <person name="Siezen R."/>
            <person name="Bachmann H."/>
            <person name="Van Hijum S."/>
        </authorList>
    </citation>
    <scope>NUCLEOTIDE SEQUENCE [LARGE SCALE GENOMIC DNA]</scope>
    <source>
        <strain evidence="5">LMG9449</strain>
    </source>
</reference>
<evidence type="ECO:0000313" key="2">
    <source>
        <dbReference type="EMBL" id="GAM80820.1"/>
    </source>
</evidence>
<dbReference type="PATRIC" id="fig|1360.100.peg.2768"/>
<dbReference type="GO" id="GO:0016740">
    <property type="term" value="F:transferase activity"/>
    <property type="evidence" value="ECO:0007669"/>
    <property type="project" value="UniProtKB-KW"/>
</dbReference>
<evidence type="ECO:0000313" key="4">
    <source>
        <dbReference type="Proteomes" id="UP000031847"/>
    </source>
</evidence>
<dbReference type="RefSeq" id="WP_023188746.1">
    <property type="nucleotide sequence ID" value="NZ_BAABQR010000005.1"/>
</dbReference>
<feature type="domain" description="DUF5648" evidence="1">
    <location>
        <begin position="27"/>
        <end position="158"/>
    </location>
</feature>
<dbReference type="Proteomes" id="UP000053612">
    <property type="component" value="Unassembled WGS sequence"/>
</dbReference>
<reference evidence="2 4" key="1">
    <citation type="submission" date="2015-01" db="EMBL/GenBank/DDBJ databases">
        <title>Lactococcus lactis subsp.lactis JCM 5805 whole genome shotgun sequence.</title>
        <authorList>
            <person name="Fujii T."/>
            <person name="Tomita Y."/>
            <person name="Ikushima S."/>
            <person name="Fujiwara D."/>
        </authorList>
    </citation>
    <scope>NUCLEOTIDE SEQUENCE [LARGE SCALE GENOMIC DNA]</scope>
    <source>
        <strain evidence="2 4">JCM 5805</strain>
    </source>
</reference>
<comment type="caution">
    <text evidence="2">The sequence shown here is derived from an EMBL/GenBank/DDBJ whole genome shotgun (WGS) entry which is preliminary data.</text>
</comment>
<evidence type="ECO:0000313" key="5">
    <source>
        <dbReference type="Proteomes" id="UP000053612"/>
    </source>
</evidence>
<organism evidence="2 4">
    <name type="scientific">Lactococcus lactis subsp. lactis</name>
    <name type="common">Streptococcus lactis</name>
    <dbReference type="NCBI Taxonomy" id="1360"/>
    <lineage>
        <taxon>Bacteria</taxon>
        <taxon>Bacillati</taxon>
        <taxon>Bacillota</taxon>
        <taxon>Bacilli</taxon>
        <taxon>Lactobacillales</taxon>
        <taxon>Streptococcaceae</taxon>
        <taxon>Lactococcus</taxon>
    </lineage>
</organism>
<dbReference type="EMBL" id="LKLS01000192">
    <property type="protein sequence ID" value="KSU15621.1"/>
    <property type="molecule type" value="Genomic_DNA"/>
</dbReference>
<evidence type="ECO:0000259" key="1">
    <source>
        <dbReference type="Pfam" id="PF18885"/>
    </source>
</evidence>
<sequence length="268" mass="29222">MKKILLAILIVGTTIAVGFRVSADSLVYRLYNHNTGEHFYTTSATERDFDIKVGWTDEGLGWVAPDKGTTVYRIYNPNAVGGDHYYTKSKYEAQSLVNKGWKWDNQGKAVFYSGGNLPIYVAYNPNAQSGAHNYTGNSNEENNLINIGWKYKAVAWNAVSLSVNPSNNSLQELADGMNAESSNIISESGGIFTKAIVTVSGNTLVITFTLSQNMGVVSPDEIVGMKNNLASLFNENESIFKSIGIANLSVRYNFKNPDGSLAASIAYP</sequence>
<dbReference type="Proteomes" id="UP000031847">
    <property type="component" value="Unassembled WGS sequence"/>
</dbReference>
<dbReference type="InterPro" id="IPR043708">
    <property type="entry name" value="DUF5648"/>
</dbReference>
<reference evidence="3" key="3">
    <citation type="journal article" date="2017" name="Genome Announc.">
        <title>Draft Genome Sequences of 24 Lactococcus lactis Strains.</title>
        <authorList>
            <person name="Backus L."/>
            <person name="Wels M."/>
            <person name="Boekhorst J."/>
            <person name="Dijkstra A.R."/>
            <person name="Beerthuyzen M."/>
            <person name="Kelly W.J."/>
            <person name="Siezen R.J."/>
            <person name="van Hijum S.A."/>
            <person name="Bachmann H."/>
        </authorList>
    </citation>
    <scope>NUCLEOTIDE SEQUENCE</scope>
    <source>
        <strain evidence="3">LMG9447</strain>
    </source>
</reference>
<name>A0A0A7T0P5_LACLL</name>
<gene>
    <name evidence="2" type="ORF">JCM5805K_1936</name>
    <name evidence="3" type="ORF">LMG9449_2290</name>
</gene>
<keyword evidence="2" id="KW-0808">Transferase</keyword>
<dbReference type="Pfam" id="PF18885">
    <property type="entry name" value="DUF5648"/>
    <property type="match status" value="1"/>
</dbReference>
<accession>A0A0A7T0P5</accession>